<evidence type="ECO:0000256" key="1">
    <source>
        <dbReference type="SAM" id="MobiDB-lite"/>
    </source>
</evidence>
<feature type="region of interest" description="Disordered" evidence="1">
    <location>
        <begin position="244"/>
        <end position="291"/>
    </location>
</feature>
<keyword evidence="3" id="KW-1185">Reference proteome</keyword>
<gene>
    <name evidence="2" type="ORF">ACFO5R_08410</name>
</gene>
<proteinExistence type="predicted"/>
<evidence type="ECO:0008006" key="4">
    <source>
        <dbReference type="Google" id="ProtNLM"/>
    </source>
</evidence>
<dbReference type="AlphaFoldDB" id="A0ABD5PPY7"/>
<dbReference type="EMBL" id="JBHSFA010000004">
    <property type="protein sequence ID" value="MFC4541949.1"/>
    <property type="molecule type" value="Genomic_DNA"/>
</dbReference>
<dbReference type="RefSeq" id="WP_250142617.1">
    <property type="nucleotide sequence ID" value="NZ_JALIQP010000008.1"/>
</dbReference>
<reference evidence="2 3" key="1">
    <citation type="journal article" date="2019" name="Int. J. Syst. Evol. Microbiol.">
        <title>The Global Catalogue of Microorganisms (GCM) 10K type strain sequencing project: providing services to taxonomists for standard genome sequencing and annotation.</title>
        <authorList>
            <consortium name="The Broad Institute Genomics Platform"/>
            <consortium name="The Broad Institute Genome Sequencing Center for Infectious Disease"/>
            <person name="Wu L."/>
            <person name="Ma J."/>
        </authorList>
    </citation>
    <scope>NUCLEOTIDE SEQUENCE [LARGE SCALE GENOMIC DNA]</scope>
    <source>
        <strain evidence="2 3">WLHS5</strain>
    </source>
</reference>
<sequence length="574" mass="61048">MRAEEYETITVGAGEKWTYSLSDGETFENYLIDITADGANAHIDATATNWTIRNVGFKGAGTRNSSSRNYHIGCVDSGNGTSVIENVYLGDGDDGTSHKDGFASIFVYPSHSGTIEMRNVYIEGYTDNGLYASEPGHDTAVNGQGGEIHVYDSYSGNNTAANFRLGSDGSKLVNCCSWGGPHRGFWMYFEHGQIIDSHIGGMDNPERAITVGGSGSTYDKMRYAEVTVENTCFEGVELRSSTTEIHGTSAGKPERFVPEGCPTSAEQAASGAGTDGTTGSTGDSSEDSDGSHLLAFVTSSDAYNDTYSFAVDGDVERTAAPYESPSGYPIEGGANDTIDVEDGTSYVEGLTGNGFGDAFRIDGAVTSITIDNPDVMWVELDGEALSPDEVIEATGGDTGLERTLLIDGVGTTGESRYEFDVTGDVEATTYRAASIDDDIQVDDDHVSGAVTGWRDAFAFDGELENVTVEGDARVLVDGEEIDTDDFGDALPRVLTLVGNGSPATYEVTVDGIIEPAVWDDIDDVVTVDSGTVEGSIERDVQRFRFSGSVTDLRFDAGSAHVYADQDRIVPDDFN</sequence>
<dbReference type="InterPro" id="IPR011050">
    <property type="entry name" value="Pectin_lyase_fold/virulence"/>
</dbReference>
<dbReference type="SUPFAM" id="SSF51126">
    <property type="entry name" value="Pectin lyase-like"/>
    <property type="match status" value="1"/>
</dbReference>
<organism evidence="2 3">
    <name type="scientific">Halosolutus amylolyticus</name>
    <dbReference type="NCBI Taxonomy" id="2932267"/>
    <lineage>
        <taxon>Archaea</taxon>
        <taxon>Methanobacteriati</taxon>
        <taxon>Methanobacteriota</taxon>
        <taxon>Stenosarchaea group</taxon>
        <taxon>Halobacteria</taxon>
        <taxon>Halobacteriales</taxon>
        <taxon>Natrialbaceae</taxon>
        <taxon>Halosolutus</taxon>
    </lineage>
</organism>
<name>A0ABD5PPY7_9EURY</name>
<evidence type="ECO:0000313" key="2">
    <source>
        <dbReference type="EMBL" id="MFC4541949.1"/>
    </source>
</evidence>
<accession>A0ABD5PPY7</accession>
<comment type="caution">
    <text evidence="2">The sequence shown here is derived from an EMBL/GenBank/DDBJ whole genome shotgun (WGS) entry which is preliminary data.</text>
</comment>
<evidence type="ECO:0000313" key="3">
    <source>
        <dbReference type="Proteomes" id="UP001595898"/>
    </source>
</evidence>
<feature type="compositionally biased region" description="Low complexity" evidence="1">
    <location>
        <begin position="268"/>
        <end position="283"/>
    </location>
</feature>
<protein>
    <recommendedName>
        <fullName evidence="4">Right handed beta helix region</fullName>
    </recommendedName>
</protein>
<dbReference type="Proteomes" id="UP001595898">
    <property type="component" value="Unassembled WGS sequence"/>
</dbReference>